<feature type="transmembrane region" description="Helical" evidence="1">
    <location>
        <begin position="208"/>
        <end position="232"/>
    </location>
</feature>
<keyword evidence="1" id="KW-0812">Transmembrane</keyword>
<sequence>MSQLPGYLWAITFAGVVGILVSTGIVLYGGAVRAGLDRRRSGGMTAVAAVLFGGWLIASSLIGVAGGYRARIGHGIPWMPVAVVGFLVLLLMLARIPSVHRALRSDGTGSRLLIPHSFRVAEGVVFLISMALGFLPALFAIPAGLGDIAIGIAAPLVAQRLNSGTGERAPRRFSLLGMADLIVALGLGGLVGFQLVPFIPAAPAISSLPLVLIPTVGVPLLLALHVTSLSALRSARSSARTPALAG</sequence>
<evidence type="ECO:0000313" key="2">
    <source>
        <dbReference type="EMBL" id="WPR88516.1"/>
    </source>
</evidence>
<feature type="transmembrane region" description="Helical" evidence="1">
    <location>
        <begin position="173"/>
        <end position="196"/>
    </location>
</feature>
<feature type="transmembrane region" description="Helical" evidence="1">
    <location>
        <begin position="117"/>
        <end position="135"/>
    </location>
</feature>
<evidence type="ECO:0008006" key="4">
    <source>
        <dbReference type="Google" id="ProtNLM"/>
    </source>
</evidence>
<keyword evidence="3" id="KW-1185">Reference proteome</keyword>
<accession>A0ABZ0SMQ3</accession>
<name>A0ABZ0SMQ3_9MICO</name>
<dbReference type="EMBL" id="CP139368">
    <property type="protein sequence ID" value="WPR88516.1"/>
    <property type="molecule type" value="Genomic_DNA"/>
</dbReference>
<feature type="transmembrane region" description="Helical" evidence="1">
    <location>
        <begin position="141"/>
        <end position="161"/>
    </location>
</feature>
<proteinExistence type="predicted"/>
<feature type="transmembrane region" description="Helical" evidence="1">
    <location>
        <begin position="43"/>
        <end position="64"/>
    </location>
</feature>
<feature type="transmembrane region" description="Helical" evidence="1">
    <location>
        <begin position="6"/>
        <end position="31"/>
    </location>
</feature>
<keyword evidence="1" id="KW-0472">Membrane</keyword>
<dbReference type="Proteomes" id="UP001323798">
    <property type="component" value="Chromosome"/>
</dbReference>
<feature type="transmembrane region" description="Helical" evidence="1">
    <location>
        <begin position="76"/>
        <end position="96"/>
    </location>
</feature>
<keyword evidence="1" id="KW-1133">Transmembrane helix</keyword>
<reference evidence="2 3" key="1">
    <citation type="submission" date="2023-11" db="EMBL/GenBank/DDBJ databases">
        <title>Genome sequence of Microbacterium rhizosphaerae KACC 19337.</title>
        <authorList>
            <person name="Choi H."/>
            <person name="Kim S."/>
            <person name="Kim Y."/>
            <person name="Kwon S.-W."/>
            <person name="Heo J."/>
        </authorList>
    </citation>
    <scope>NUCLEOTIDE SEQUENCE [LARGE SCALE GENOMIC DNA]</scope>
    <source>
        <strain evidence="2 3">KACC 19337</strain>
    </source>
</reference>
<dbReference type="RefSeq" id="WP_320941235.1">
    <property type="nucleotide sequence ID" value="NZ_BAABEU010000006.1"/>
</dbReference>
<evidence type="ECO:0000313" key="3">
    <source>
        <dbReference type="Proteomes" id="UP001323798"/>
    </source>
</evidence>
<evidence type="ECO:0000256" key="1">
    <source>
        <dbReference type="SAM" id="Phobius"/>
    </source>
</evidence>
<organism evidence="2 3">
    <name type="scientific">Microbacterium rhizosphaerae</name>
    <dbReference type="NCBI Taxonomy" id="1678237"/>
    <lineage>
        <taxon>Bacteria</taxon>
        <taxon>Bacillati</taxon>
        <taxon>Actinomycetota</taxon>
        <taxon>Actinomycetes</taxon>
        <taxon>Micrococcales</taxon>
        <taxon>Microbacteriaceae</taxon>
        <taxon>Microbacterium</taxon>
    </lineage>
</organism>
<protein>
    <recommendedName>
        <fullName evidence="4">MFS transporter</fullName>
    </recommendedName>
</protein>
<gene>
    <name evidence="2" type="ORF">SM116_12100</name>
</gene>